<dbReference type="SUPFAM" id="SSF56281">
    <property type="entry name" value="Metallo-hydrolase/oxidoreductase"/>
    <property type="match status" value="1"/>
</dbReference>
<evidence type="ECO:0000259" key="5">
    <source>
        <dbReference type="SMART" id="SM00849"/>
    </source>
</evidence>
<evidence type="ECO:0000256" key="3">
    <source>
        <dbReference type="ARBA" id="ARBA00022801"/>
    </source>
</evidence>
<dbReference type="Proteomes" id="UP001056035">
    <property type="component" value="Chromosome"/>
</dbReference>
<dbReference type="PANTHER" id="PTHR46233">
    <property type="entry name" value="HYDROXYACYLGLUTATHIONE HYDROLASE GLOC"/>
    <property type="match status" value="1"/>
</dbReference>
<proteinExistence type="predicted"/>
<evidence type="ECO:0000313" key="7">
    <source>
        <dbReference type="Proteomes" id="UP001056035"/>
    </source>
</evidence>
<name>A0ABY5DL56_9ACTN</name>
<dbReference type="PANTHER" id="PTHR46233:SF3">
    <property type="entry name" value="HYDROXYACYLGLUTATHIONE HYDROLASE GLOC"/>
    <property type="match status" value="1"/>
</dbReference>
<organism evidence="6 7">
    <name type="scientific">Paraconexibacter antarcticus</name>
    <dbReference type="NCBI Taxonomy" id="2949664"/>
    <lineage>
        <taxon>Bacteria</taxon>
        <taxon>Bacillati</taxon>
        <taxon>Actinomycetota</taxon>
        <taxon>Thermoleophilia</taxon>
        <taxon>Solirubrobacterales</taxon>
        <taxon>Paraconexibacteraceae</taxon>
        <taxon>Paraconexibacter</taxon>
    </lineage>
</organism>
<gene>
    <name evidence="6" type="ORF">NBH00_14265</name>
</gene>
<dbReference type="Pfam" id="PF00753">
    <property type="entry name" value="Lactamase_B"/>
    <property type="match status" value="1"/>
</dbReference>
<keyword evidence="4" id="KW-0862">Zinc</keyword>
<keyword evidence="3" id="KW-0378">Hydrolase</keyword>
<reference evidence="6 7" key="1">
    <citation type="submission" date="2022-06" db="EMBL/GenBank/DDBJ databases">
        <title>Paraconexibacter antarcticus.</title>
        <authorList>
            <person name="Kim C.S."/>
        </authorList>
    </citation>
    <scope>NUCLEOTIDE SEQUENCE [LARGE SCALE GENOMIC DNA]</scope>
    <source>
        <strain evidence="6 7">02-257</strain>
    </source>
</reference>
<dbReference type="Gene3D" id="3.60.15.10">
    <property type="entry name" value="Ribonuclease Z/Hydroxyacylglutathione hydrolase-like"/>
    <property type="match status" value="1"/>
</dbReference>
<dbReference type="InterPro" id="IPR001279">
    <property type="entry name" value="Metallo-B-lactamas"/>
</dbReference>
<protein>
    <submittedName>
        <fullName evidence="6">MBL fold metallo-hydrolase</fullName>
    </submittedName>
</protein>
<keyword evidence="7" id="KW-1185">Reference proteome</keyword>
<keyword evidence="2" id="KW-0479">Metal-binding</keyword>
<evidence type="ECO:0000256" key="2">
    <source>
        <dbReference type="ARBA" id="ARBA00022723"/>
    </source>
</evidence>
<dbReference type="EMBL" id="CP098502">
    <property type="protein sequence ID" value="UTI62526.1"/>
    <property type="molecule type" value="Genomic_DNA"/>
</dbReference>
<sequence>MRVGMYTVGPVQENCFLVAADTGDKAVIIDPGEEAPRLLAEIESSGVTLEAILLTHTHFDHLGAVAPVARATGAPVYCPELEQHVLANVMDYVPFAGFGPFESYDADVLVKGGEQLHLAGLDIEVTFTPGHSPGHVTYAMTQPGDGPDVAPALFSGDVLFQQSVGRTDLPGGSHEVLLQSIAMLLERYPDDSVVHPGHMGLTTLGRERASNPFLTSLTT</sequence>
<dbReference type="InterPro" id="IPR051453">
    <property type="entry name" value="MBL_Glyoxalase_II"/>
</dbReference>
<feature type="domain" description="Metallo-beta-lactamase" evidence="5">
    <location>
        <begin position="12"/>
        <end position="198"/>
    </location>
</feature>
<evidence type="ECO:0000256" key="4">
    <source>
        <dbReference type="ARBA" id="ARBA00022833"/>
    </source>
</evidence>
<dbReference type="RefSeq" id="WP_254569263.1">
    <property type="nucleotide sequence ID" value="NZ_CP098502.1"/>
</dbReference>
<evidence type="ECO:0000256" key="1">
    <source>
        <dbReference type="ARBA" id="ARBA00001947"/>
    </source>
</evidence>
<accession>A0ABY5DL56</accession>
<evidence type="ECO:0000313" key="6">
    <source>
        <dbReference type="EMBL" id="UTI62526.1"/>
    </source>
</evidence>
<dbReference type="InterPro" id="IPR036866">
    <property type="entry name" value="RibonucZ/Hydroxyglut_hydro"/>
</dbReference>
<dbReference type="SMART" id="SM00849">
    <property type="entry name" value="Lactamase_B"/>
    <property type="match status" value="1"/>
</dbReference>
<comment type="cofactor">
    <cofactor evidence="1">
        <name>Zn(2+)</name>
        <dbReference type="ChEBI" id="CHEBI:29105"/>
    </cofactor>
</comment>